<accession>A0ABT7XPR5</accession>
<keyword evidence="2" id="KW-1185">Reference proteome</keyword>
<protein>
    <submittedName>
        <fullName evidence="1">DUF721 domain-containing protein</fullName>
    </submittedName>
</protein>
<name>A0ABT7XPR5_9NEIS</name>
<dbReference type="Pfam" id="PF05258">
    <property type="entry name" value="DciA"/>
    <property type="match status" value="1"/>
</dbReference>
<proteinExistence type="predicted"/>
<dbReference type="Proteomes" id="UP001168540">
    <property type="component" value="Unassembled WGS sequence"/>
</dbReference>
<gene>
    <name evidence="1" type="ORF">QU481_12835</name>
</gene>
<dbReference type="EMBL" id="JAUEDK010000021">
    <property type="protein sequence ID" value="MDN0075771.1"/>
    <property type="molecule type" value="Genomic_DNA"/>
</dbReference>
<comment type="caution">
    <text evidence="1">The sequence shown here is derived from an EMBL/GenBank/DDBJ whole genome shotgun (WGS) entry which is preliminary data.</text>
</comment>
<organism evidence="1 2">
    <name type="scientific">Crenobacter oryzisoli</name>
    <dbReference type="NCBI Taxonomy" id="3056844"/>
    <lineage>
        <taxon>Bacteria</taxon>
        <taxon>Pseudomonadati</taxon>
        <taxon>Pseudomonadota</taxon>
        <taxon>Betaproteobacteria</taxon>
        <taxon>Neisseriales</taxon>
        <taxon>Neisseriaceae</taxon>
        <taxon>Crenobacter</taxon>
    </lineage>
</organism>
<dbReference type="InterPro" id="IPR007922">
    <property type="entry name" value="DciA-like"/>
</dbReference>
<evidence type="ECO:0000313" key="1">
    <source>
        <dbReference type="EMBL" id="MDN0075771.1"/>
    </source>
</evidence>
<sequence length="147" mass="16160">MRDSRTPADIVRKDNQLSRLTEQARALMALDRQFKKLVPANLAGYCRAVRIRDGELVLFADTSAVAARLRLMAPGWLPALAKAGYVARTVRVRVVLPSLTPQRYNRLTVGAPGIEALETAAETISDPGLAAALRRFARHRRRDGEAG</sequence>
<dbReference type="RefSeq" id="WP_289830413.1">
    <property type="nucleotide sequence ID" value="NZ_JAUEDK010000021.1"/>
</dbReference>
<evidence type="ECO:0000313" key="2">
    <source>
        <dbReference type="Proteomes" id="UP001168540"/>
    </source>
</evidence>
<reference evidence="1" key="1">
    <citation type="submission" date="2023-06" db="EMBL/GenBank/DDBJ databases">
        <authorList>
            <person name="Zhang S."/>
        </authorList>
    </citation>
    <scope>NUCLEOTIDE SEQUENCE</scope>
    <source>
        <strain evidence="1">SG2303</strain>
    </source>
</reference>